<dbReference type="GO" id="GO:0045259">
    <property type="term" value="C:proton-transporting ATP synthase complex"/>
    <property type="evidence" value="ECO:0007669"/>
    <property type="project" value="UniProtKB-KW"/>
</dbReference>
<keyword evidence="9 12" id="KW-0406">Ion transport</keyword>
<evidence type="ECO:0000256" key="6">
    <source>
        <dbReference type="ARBA" id="ARBA00022692"/>
    </source>
</evidence>
<keyword evidence="7 12" id="KW-0375">Hydrogen ion transport</keyword>
<proteinExistence type="inferred from homology"/>
<gene>
    <name evidence="14" type="primary">ATP8</name>
</gene>
<evidence type="ECO:0000256" key="2">
    <source>
        <dbReference type="ARBA" id="ARBA00008892"/>
    </source>
</evidence>
<sequence>MPQMGPMLWLNLFILFSFSLICFIVLNYFIFSPQKVVVSAKQSGDTEKTWKW</sequence>
<keyword evidence="10 12" id="KW-0496">Mitochondrion</keyword>
<keyword evidence="4 12" id="KW-0813">Transport</keyword>
<name>A0A0M4MSN5_9EUCA</name>
<evidence type="ECO:0000256" key="1">
    <source>
        <dbReference type="ARBA" id="ARBA00004304"/>
    </source>
</evidence>
<comment type="subunit">
    <text evidence="3">F-type ATPases have 2 components, CF(1) - the catalytic core - and CF(0) - the membrane proton channel.</text>
</comment>
<comment type="similarity">
    <text evidence="2 12">Belongs to the ATPase protein 8 family.</text>
</comment>
<dbReference type="AlphaFoldDB" id="A0A0M4MSN5"/>
<evidence type="ECO:0000256" key="7">
    <source>
        <dbReference type="ARBA" id="ARBA00022781"/>
    </source>
</evidence>
<dbReference type="GO" id="GO:0031966">
    <property type="term" value="C:mitochondrial membrane"/>
    <property type="evidence" value="ECO:0007669"/>
    <property type="project" value="UniProtKB-SubCell"/>
</dbReference>
<dbReference type="GO" id="GO:0015986">
    <property type="term" value="P:proton motive force-driven ATP synthesis"/>
    <property type="evidence" value="ECO:0007669"/>
    <property type="project" value="InterPro"/>
</dbReference>
<evidence type="ECO:0000256" key="8">
    <source>
        <dbReference type="ARBA" id="ARBA00022989"/>
    </source>
</evidence>
<organism evidence="14">
    <name type="scientific">Panulirus cygnus</name>
    <name type="common">western rock lobster</name>
    <dbReference type="NCBI Taxonomy" id="150421"/>
    <lineage>
        <taxon>Eukaryota</taxon>
        <taxon>Metazoa</taxon>
        <taxon>Ecdysozoa</taxon>
        <taxon>Arthropoda</taxon>
        <taxon>Crustacea</taxon>
        <taxon>Multicrustacea</taxon>
        <taxon>Malacostraca</taxon>
        <taxon>Eumalacostraca</taxon>
        <taxon>Eucarida</taxon>
        <taxon>Decapoda</taxon>
        <taxon>Pleocyemata</taxon>
        <taxon>Achelata</taxon>
        <taxon>Palinuroidea</taxon>
        <taxon>Palinuridae</taxon>
        <taxon>Panulirus</taxon>
    </lineage>
</organism>
<evidence type="ECO:0000256" key="10">
    <source>
        <dbReference type="ARBA" id="ARBA00023128"/>
    </source>
</evidence>
<keyword evidence="8 13" id="KW-1133">Transmembrane helix</keyword>
<reference evidence="14" key="1">
    <citation type="submission" date="2015-09" db="EMBL/GenBank/DDBJ databases">
        <authorList>
            <person name="Jackson K.R."/>
            <person name="Lunt B.L."/>
            <person name="Fisher J.N.B."/>
            <person name="Gardner A.V."/>
            <person name="Bailey M.E."/>
            <person name="Deus L.M."/>
            <person name="Earl A.S."/>
            <person name="Gibby P.D."/>
            <person name="Hartmann K.A."/>
            <person name="Liu J.E."/>
            <person name="Manci A.M."/>
            <person name="Nielsen D.A."/>
            <person name="Solomon M.B."/>
            <person name="Breakwell D.P."/>
            <person name="Burnett S.H."/>
            <person name="Grose J.H."/>
        </authorList>
    </citation>
    <scope>NUCLEOTIDE SEQUENCE</scope>
</reference>
<evidence type="ECO:0000256" key="13">
    <source>
        <dbReference type="SAM" id="Phobius"/>
    </source>
</evidence>
<evidence type="ECO:0000256" key="5">
    <source>
        <dbReference type="ARBA" id="ARBA00022547"/>
    </source>
</evidence>
<evidence type="ECO:0000256" key="3">
    <source>
        <dbReference type="ARBA" id="ARBA00011291"/>
    </source>
</evidence>
<protein>
    <recommendedName>
        <fullName evidence="12">ATP synthase complex subunit 8</fullName>
    </recommendedName>
</protein>
<dbReference type="GO" id="GO:0015078">
    <property type="term" value="F:proton transmembrane transporter activity"/>
    <property type="evidence" value="ECO:0007669"/>
    <property type="project" value="InterPro"/>
</dbReference>
<keyword evidence="11 13" id="KW-0472">Membrane</keyword>
<dbReference type="Pfam" id="PF00895">
    <property type="entry name" value="ATP-synt_8"/>
    <property type="match status" value="1"/>
</dbReference>
<accession>A0A0M4MSN5</accession>
<evidence type="ECO:0000256" key="12">
    <source>
        <dbReference type="RuleBase" id="RU003661"/>
    </source>
</evidence>
<dbReference type="InterPro" id="IPR001421">
    <property type="entry name" value="ATP8_metazoa"/>
</dbReference>
<geneLocation type="mitochondrion" evidence="14"/>
<dbReference type="EMBL" id="KT696496">
    <property type="protein sequence ID" value="ALE28923.1"/>
    <property type="molecule type" value="Genomic_DNA"/>
</dbReference>
<feature type="transmembrane region" description="Helical" evidence="13">
    <location>
        <begin position="12"/>
        <end position="31"/>
    </location>
</feature>
<evidence type="ECO:0000256" key="4">
    <source>
        <dbReference type="ARBA" id="ARBA00022448"/>
    </source>
</evidence>
<evidence type="ECO:0000256" key="9">
    <source>
        <dbReference type="ARBA" id="ARBA00023065"/>
    </source>
</evidence>
<evidence type="ECO:0000256" key="11">
    <source>
        <dbReference type="ARBA" id="ARBA00023136"/>
    </source>
</evidence>
<evidence type="ECO:0000313" key="14">
    <source>
        <dbReference type="EMBL" id="ALE28923.1"/>
    </source>
</evidence>
<comment type="subcellular location">
    <subcellularLocation>
        <location evidence="1 12">Mitochondrion membrane</location>
        <topology evidence="1 12">Single-pass membrane protein</topology>
    </subcellularLocation>
</comment>
<keyword evidence="5 12" id="KW-0138">CF(0)</keyword>
<keyword evidence="6 12" id="KW-0812">Transmembrane</keyword>
<dbReference type="RefSeq" id="YP_009170132.1">
    <property type="nucleotide sequence ID" value="NC_028024.1"/>
</dbReference>